<dbReference type="Pfam" id="PF09867">
    <property type="entry name" value="TagF_N"/>
    <property type="match status" value="1"/>
</dbReference>
<dbReference type="Proteomes" id="UP001223420">
    <property type="component" value="Unassembled WGS sequence"/>
</dbReference>
<comment type="caution">
    <text evidence="1">The sequence shown here is derived from an EMBL/GenBank/DDBJ whole genome shotgun (WGS) entry which is preliminary data.</text>
</comment>
<dbReference type="InterPro" id="IPR017748">
    <property type="entry name" value="TagF"/>
</dbReference>
<organism evidence="1 2">
    <name type="scientific">Methylobacterium brachiatum</name>
    <dbReference type="NCBI Taxonomy" id="269660"/>
    <lineage>
        <taxon>Bacteria</taxon>
        <taxon>Pseudomonadati</taxon>
        <taxon>Pseudomonadota</taxon>
        <taxon>Alphaproteobacteria</taxon>
        <taxon>Hyphomicrobiales</taxon>
        <taxon>Methylobacteriaceae</taxon>
        <taxon>Methylobacterium</taxon>
    </lineage>
</organism>
<dbReference type="Gene3D" id="3.40.1730.10">
    <property type="entry name" value="pa0076 domain"/>
    <property type="match status" value="1"/>
</dbReference>
<sequence>MPCCLYGKLPARRDFIAMAMPHAVLNAWEPWLQGAISASRHGMGAGWTAAYLRAPIWRFWLGADIAGEALLGALMPSADGVGRYFPLTLFCRADHPEGLPPPEVEPFESWFGSAESFLLSTLSQDVAFEAVTAGLAALPEAFPPGLPASVAGIFRLRGQAWAGPVEAGDVAAALSRVRPLARSGLYAGMSYWWTAGGAGFPALALTCRGMPDPHLFSGFLTGRFDAHET</sequence>
<dbReference type="PIRSF" id="PIRSF029287">
    <property type="entry name" value="UCP029287"/>
    <property type="match status" value="1"/>
</dbReference>
<gene>
    <name evidence="1" type="ORF">QO001_005514</name>
</gene>
<proteinExistence type="predicted"/>
<reference evidence="1" key="1">
    <citation type="submission" date="2023-07" db="EMBL/GenBank/DDBJ databases">
        <title>Genomic Encyclopedia of Type Strains, Phase IV (KMG-IV): sequencing the most valuable type-strain genomes for metagenomic binning, comparative biology and taxonomic classification.</title>
        <authorList>
            <person name="Goeker M."/>
        </authorList>
    </citation>
    <scope>NUCLEOTIDE SEQUENCE</scope>
    <source>
        <strain evidence="1">DSM 19569</strain>
    </source>
</reference>
<protein>
    <submittedName>
        <fullName evidence="1">Type VI secretion system protein ImpM</fullName>
    </submittedName>
</protein>
<dbReference type="RefSeq" id="WP_230367831.1">
    <property type="nucleotide sequence ID" value="NZ_JAJALK010000016.1"/>
</dbReference>
<dbReference type="NCBIfam" id="TIGR03373">
    <property type="entry name" value="VI_minor_4"/>
    <property type="match status" value="1"/>
</dbReference>
<evidence type="ECO:0000313" key="1">
    <source>
        <dbReference type="EMBL" id="MDQ0546562.1"/>
    </source>
</evidence>
<dbReference type="AlphaFoldDB" id="A0AAJ1TSW3"/>
<evidence type="ECO:0000313" key="2">
    <source>
        <dbReference type="Proteomes" id="UP001223420"/>
    </source>
</evidence>
<name>A0AAJ1TSW3_9HYPH</name>
<dbReference type="EMBL" id="JAUSWL010000015">
    <property type="protein sequence ID" value="MDQ0546562.1"/>
    <property type="molecule type" value="Genomic_DNA"/>
</dbReference>
<accession>A0AAJ1TSW3</accession>
<dbReference type="InterPro" id="IPR038225">
    <property type="entry name" value="TagF_sf"/>
</dbReference>